<evidence type="ECO:0000256" key="4">
    <source>
        <dbReference type="ARBA" id="ARBA00022989"/>
    </source>
</evidence>
<feature type="domain" description="ABC transporter family G" evidence="9">
    <location>
        <begin position="361"/>
        <end position="590"/>
    </location>
</feature>
<feature type="compositionally biased region" description="Acidic residues" evidence="6">
    <location>
        <begin position="253"/>
        <end position="270"/>
    </location>
</feature>
<feature type="transmembrane region" description="Helical" evidence="7">
    <location>
        <begin position="329"/>
        <end position="349"/>
    </location>
</feature>
<feature type="transmembrane region" description="Helical" evidence="7">
    <location>
        <begin position="491"/>
        <end position="510"/>
    </location>
</feature>
<feature type="compositionally biased region" description="Basic residues" evidence="6">
    <location>
        <begin position="282"/>
        <end position="291"/>
    </location>
</feature>
<evidence type="ECO:0000256" key="5">
    <source>
        <dbReference type="ARBA" id="ARBA00023136"/>
    </source>
</evidence>
<feature type="transmembrane region" description="Helical" evidence="7">
    <location>
        <begin position="383"/>
        <end position="403"/>
    </location>
</feature>
<dbReference type="InterPro" id="IPR003439">
    <property type="entry name" value="ABC_transporter-like_ATP-bd"/>
</dbReference>
<dbReference type="PANTHER" id="PTHR48041">
    <property type="entry name" value="ABC TRANSPORTER G FAMILY MEMBER 28"/>
    <property type="match status" value="1"/>
</dbReference>
<evidence type="ECO:0000259" key="9">
    <source>
        <dbReference type="Pfam" id="PF19055"/>
    </source>
</evidence>
<dbReference type="GO" id="GO:0016020">
    <property type="term" value="C:membrane"/>
    <property type="evidence" value="ECO:0007669"/>
    <property type="project" value="UniProtKB-SubCell"/>
</dbReference>
<feature type="region of interest" description="Disordered" evidence="6">
    <location>
        <begin position="224"/>
        <end position="243"/>
    </location>
</feature>
<evidence type="ECO:0000256" key="3">
    <source>
        <dbReference type="ARBA" id="ARBA00022692"/>
    </source>
</evidence>
<gene>
    <name evidence="10" type="ORF">M0812_13229</name>
</gene>
<dbReference type="AlphaFoldDB" id="A0AAV7ZHM3"/>
<reference evidence="10" key="1">
    <citation type="submission" date="2022-08" db="EMBL/GenBank/DDBJ databases">
        <title>Novel sulphate-reducing endosymbionts in the free-living metamonad Anaeramoeba.</title>
        <authorList>
            <person name="Jerlstrom-Hultqvist J."/>
            <person name="Cepicka I."/>
            <person name="Gallot-Lavallee L."/>
            <person name="Salas-Leiva D."/>
            <person name="Curtis B.A."/>
            <person name="Zahonova K."/>
            <person name="Pipaliya S."/>
            <person name="Dacks J."/>
            <person name="Roger A.J."/>
        </authorList>
    </citation>
    <scope>NUCLEOTIDE SEQUENCE</scope>
    <source>
        <strain evidence="10">Busselton2</strain>
    </source>
</reference>
<dbReference type="PANTHER" id="PTHR48041:SF91">
    <property type="entry name" value="ABC TRANSPORTER G FAMILY MEMBER 28"/>
    <property type="match status" value="1"/>
</dbReference>
<comment type="subcellular location">
    <subcellularLocation>
        <location evidence="1">Membrane</location>
        <topology evidence="1">Multi-pass membrane protein</topology>
    </subcellularLocation>
</comment>
<keyword evidence="2" id="KW-0813">Transport</keyword>
<dbReference type="GO" id="GO:0016887">
    <property type="term" value="F:ATP hydrolysis activity"/>
    <property type="evidence" value="ECO:0007669"/>
    <property type="project" value="InterPro"/>
</dbReference>
<feature type="compositionally biased region" description="Basic and acidic residues" evidence="6">
    <location>
        <begin position="292"/>
        <end position="305"/>
    </location>
</feature>
<feature type="transmembrane region" description="Helical" evidence="7">
    <location>
        <begin position="563"/>
        <end position="585"/>
    </location>
</feature>
<sequence>MGPSGAGKTTFLNTLCGKASYGIPSGLVEINGVEEPITEYKKVVGFVPQEDIMLRTLTVKENMMNSAKLRLPKEYTYKQIKLTVNQCIKTLGLFDVRHSPIGDETKRGVSGGQRKRVNCGRYNYLPKKISISWPSFISLDTKFSQCSPTYYYWVKEVEQCIWDQQDSHIHTLNFLGFKCPEHVNPADWMMDIIAGNEKIVGSNEKFDPKQLFEDWVNIGVPFTEKAAENNKPPKGNIKDYTDENGNVKLDFALGDEDTSSSESSSDEDSSNSDIQLKEKKKEGKRSKKYKISPKELRRAKDGRERKTPGFARQFTIFFTRSLVQQSRDLKGFIIDMVLVYIVGFFLGVLNQDSPFIGPPPDYVINLCPDYLKETCAGPQQETIGIITSVTILAIALTGGMSSLKIFGPERVNYWREASTGINTIAYFLGKDLSSLVGTVIHPLIFLTIFYPFLNPRGSLGQYYGVLLLIQYTATGIGMAVSTLFPPSVSQLAAIVVLLVFSMVSGFGPPLKEMEKMVFFNIFHFIDLLRYGQEALFCIELEQYKDIYDLTTTYDKYGYDPGRISLDLFILFIIGVYFRIVAYFFLRVVNRDKQK</sequence>
<evidence type="ECO:0000256" key="2">
    <source>
        <dbReference type="ARBA" id="ARBA00022448"/>
    </source>
</evidence>
<protein>
    <submittedName>
        <fullName evidence="10">White-brown complex</fullName>
    </submittedName>
</protein>
<keyword evidence="5 7" id="KW-0472">Membrane</keyword>
<feature type="transmembrane region" description="Helical" evidence="7">
    <location>
        <begin position="462"/>
        <end position="484"/>
    </location>
</feature>
<dbReference type="InterPro" id="IPR043926">
    <property type="entry name" value="ABCG_dom"/>
</dbReference>
<comment type="caution">
    <text evidence="10">The sequence shown here is derived from an EMBL/GenBank/DDBJ whole genome shotgun (WGS) entry which is preliminary data.</text>
</comment>
<keyword evidence="4 7" id="KW-1133">Transmembrane helix</keyword>
<evidence type="ECO:0000256" key="6">
    <source>
        <dbReference type="SAM" id="MobiDB-lite"/>
    </source>
</evidence>
<dbReference type="EMBL" id="JANTQA010000029">
    <property type="protein sequence ID" value="KAJ3441223.1"/>
    <property type="molecule type" value="Genomic_DNA"/>
</dbReference>
<feature type="region of interest" description="Disordered" evidence="6">
    <location>
        <begin position="253"/>
        <end position="305"/>
    </location>
</feature>
<dbReference type="GO" id="GO:0005524">
    <property type="term" value="F:ATP binding"/>
    <property type="evidence" value="ECO:0007669"/>
    <property type="project" value="InterPro"/>
</dbReference>
<name>A0AAV7ZHM3_9EUKA</name>
<dbReference type="Proteomes" id="UP001146793">
    <property type="component" value="Unassembled WGS sequence"/>
</dbReference>
<feature type="transmembrane region" description="Helical" evidence="7">
    <location>
        <begin position="424"/>
        <end position="450"/>
    </location>
</feature>
<dbReference type="Pfam" id="PF19055">
    <property type="entry name" value="ABC2_membrane_7"/>
    <property type="match status" value="2"/>
</dbReference>
<dbReference type="Pfam" id="PF00005">
    <property type="entry name" value="ABC_tran"/>
    <property type="match status" value="1"/>
</dbReference>
<dbReference type="GO" id="GO:0140359">
    <property type="term" value="F:ABC-type transporter activity"/>
    <property type="evidence" value="ECO:0007669"/>
    <property type="project" value="InterPro"/>
</dbReference>
<evidence type="ECO:0000256" key="7">
    <source>
        <dbReference type="SAM" id="Phobius"/>
    </source>
</evidence>
<dbReference type="SUPFAM" id="SSF52540">
    <property type="entry name" value="P-loop containing nucleoside triphosphate hydrolases"/>
    <property type="match status" value="1"/>
</dbReference>
<accession>A0AAV7ZHM3</accession>
<keyword evidence="3 7" id="KW-0812">Transmembrane</keyword>
<feature type="domain" description="ABC transporter" evidence="8">
    <location>
        <begin position="1"/>
        <end position="123"/>
    </location>
</feature>
<evidence type="ECO:0000313" key="11">
    <source>
        <dbReference type="Proteomes" id="UP001146793"/>
    </source>
</evidence>
<evidence type="ECO:0000256" key="1">
    <source>
        <dbReference type="ARBA" id="ARBA00004141"/>
    </source>
</evidence>
<dbReference type="InterPro" id="IPR050352">
    <property type="entry name" value="ABCG_transporters"/>
</dbReference>
<evidence type="ECO:0000313" key="10">
    <source>
        <dbReference type="EMBL" id="KAJ3441223.1"/>
    </source>
</evidence>
<dbReference type="Gene3D" id="3.40.50.300">
    <property type="entry name" value="P-loop containing nucleotide triphosphate hydrolases"/>
    <property type="match status" value="1"/>
</dbReference>
<organism evidence="10 11">
    <name type="scientific">Anaeramoeba flamelloides</name>
    <dbReference type="NCBI Taxonomy" id="1746091"/>
    <lineage>
        <taxon>Eukaryota</taxon>
        <taxon>Metamonada</taxon>
        <taxon>Anaeramoebidae</taxon>
        <taxon>Anaeramoeba</taxon>
    </lineage>
</organism>
<proteinExistence type="predicted"/>
<dbReference type="InterPro" id="IPR027417">
    <property type="entry name" value="P-loop_NTPase"/>
</dbReference>
<feature type="domain" description="ABC transporter family G" evidence="9">
    <location>
        <begin position="174"/>
        <end position="351"/>
    </location>
</feature>
<evidence type="ECO:0000259" key="8">
    <source>
        <dbReference type="Pfam" id="PF00005"/>
    </source>
</evidence>